<evidence type="ECO:0000256" key="1">
    <source>
        <dbReference type="ARBA" id="ARBA00022729"/>
    </source>
</evidence>
<keyword evidence="1" id="KW-0732">Signal</keyword>
<dbReference type="EMBL" id="UGRI01000001">
    <property type="protein sequence ID" value="SUA20609.1"/>
    <property type="molecule type" value="Genomic_DNA"/>
</dbReference>
<feature type="domain" description="Solute-binding protein family 3/N-terminal" evidence="2">
    <location>
        <begin position="1"/>
        <end position="68"/>
    </location>
</feature>
<dbReference type="SUPFAM" id="SSF53850">
    <property type="entry name" value="Periplasmic binding protein-like II"/>
    <property type="match status" value="1"/>
</dbReference>
<name>A0A378VUV2_NEIGO</name>
<evidence type="ECO:0000313" key="3">
    <source>
        <dbReference type="EMBL" id="SUA20609.1"/>
    </source>
</evidence>
<gene>
    <name evidence="3" type="primary">glnH</name>
    <name evidence="3" type="ORF">NCTC11421_00702</name>
</gene>
<evidence type="ECO:0000259" key="2">
    <source>
        <dbReference type="Pfam" id="PF00497"/>
    </source>
</evidence>
<dbReference type="InterPro" id="IPR001638">
    <property type="entry name" value="Solute-binding_3/MltF_N"/>
</dbReference>
<reference evidence="3" key="1">
    <citation type="submission" date="2018-06" db="EMBL/GenBank/DDBJ databases">
        <authorList>
            <consortium name="Pathogen Informatics"/>
            <person name="Doyle S."/>
        </authorList>
    </citation>
    <scope>NUCLEOTIDE SEQUENCE [LARGE SCALE GENOMIC DNA]</scope>
    <source>
        <strain evidence="3">NCTC11421</strain>
    </source>
</reference>
<dbReference type="PANTHER" id="PTHR35936">
    <property type="entry name" value="MEMBRANE-BOUND LYTIC MUREIN TRANSGLYCOSYLASE F"/>
    <property type="match status" value="1"/>
</dbReference>
<dbReference type="AlphaFoldDB" id="A0A378VUV2"/>
<dbReference type="PANTHER" id="PTHR35936:SF17">
    <property type="entry name" value="ARGININE-BINDING EXTRACELLULAR PROTEIN ARTP"/>
    <property type="match status" value="1"/>
</dbReference>
<accession>A0A378VUV2</accession>
<proteinExistence type="predicted"/>
<organism evidence="3">
    <name type="scientific">Neisseria gonorrhoeae</name>
    <dbReference type="NCBI Taxonomy" id="485"/>
    <lineage>
        <taxon>Bacteria</taxon>
        <taxon>Pseudomonadati</taxon>
        <taxon>Pseudomonadota</taxon>
        <taxon>Betaproteobacteria</taxon>
        <taxon>Neisseriales</taxon>
        <taxon>Neisseriaceae</taxon>
        <taxon>Neisseria</taxon>
    </lineage>
</organism>
<dbReference type="Pfam" id="PF00497">
    <property type="entry name" value="SBP_bac_3"/>
    <property type="match status" value="1"/>
</dbReference>
<protein>
    <submittedName>
        <fullName evidence="3">ABC transporter periplasmic histidine-binding protein</fullName>
    </submittedName>
</protein>
<sequence>MNAMAKAGNFKIEFKHQPWDSLSPALNNGDADVVMSGVTITDDRKQSMDFSDPYLKSPKSSSFRKAKKYLLPKI</sequence>
<dbReference type="Gene3D" id="3.40.190.10">
    <property type="entry name" value="Periplasmic binding protein-like II"/>
    <property type="match status" value="1"/>
</dbReference>